<dbReference type="PROSITE" id="PS50850">
    <property type="entry name" value="MFS"/>
    <property type="match status" value="1"/>
</dbReference>
<gene>
    <name evidence="6" type="ORF">IscW_ISCW014499</name>
</gene>
<keyword evidence="4" id="KW-0812">Transmembrane</keyword>
<dbReference type="Proteomes" id="UP000001555">
    <property type="component" value="Unassembled WGS sequence"/>
</dbReference>
<feature type="transmembrane region" description="Helical" evidence="4">
    <location>
        <begin position="132"/>
        <end position="152"/>
    </location>
</feature>
<evidence type="ECO:0000256" key="2">
    <source>
        <dbReference type="ARBA" id="ARBA00023157"/>
    </source>
</evidence>
<feature type="region of interest" description="Disordered" evidence="3">
    <location>
        <begin position="1"/>
        <end position="23"/>
    </location>
</feature>
<keyword evidence="4" id="KW-1133">Transmembrane helix</keyword>
<dbReference type="InterPro" id="IPR004156">
    <property type="entry name" value="OATP"/>
</dbReference>
<dbReference type="AlphaFoldDB" id="B7QJZ8"/>
<dbReference type="PANTHER" id="PTHR11388">
    <property type="entry name" value="ORGANIC ANION TRANSPORTER"/>
    <property type="match status" value="1"/>
</dbReference>
<dbReference type="VEuPathDB" id="VectorBase:ISCW014499"/>
<dbReference type="InterPro" id="IPR036259">
    <property type="entry name" value="MFS_trans_sf"/>
</dbReference>
<organism>
    <name type="scientific">Ixodes scapularis</name>
    <name type="common">Black-legged tick</name>
    <name type="synonym">Deer tick</name>
    <dbReference type="NCBI Taxonomy" id="6945"/>
    <lineage>
        <taxon>Eukaryota</taxon>
        <taxon>Metazoa</taxon>
        <taxon>Ecdysozoa</taxon>
        <taxon>Arthropoda</taxon>
        <taxon>Chelicerata</taxon>
        <taxon>Arachnida</taxon>
        <taxon>Acari</taxon>
        <taxon>Parasitiformes</taxon>
        <taxon>Ixodida</taxon>
        <taxon>Ixodoidea</taxon>
        <taxon>Ixodidae</taxon>
        <taxon>Ixodinae</taxon>
        <taxon>Ixodes</taxon>
    </lineage>
</organism>
<sequence length="312" mass="34224">MKTVAATAEPTGRASGSRDEHQPMALSDQRALLASDNEATPKSCGWGRVEPECLQSLRTPPWALAAFCSAGFLQGLAINGYIPVVLPTIERRFQMRSIQAGSIVSMYNVGSLLCSTPVAYFGNRQHKPRYMAIGTIVMATGSLIFAIPHFLVPPYQSSDIKDICPNLLKSDEFCATSPTNLPEYRYFFMLGNFLHGCGTSPFYTLGIAYLDDNVPTKTSPVYLGIYFAMALLGPAVGFLSGGYFLTLYTDIAKDPKEVKLNRFSKVWVGAWWMGFLVAAALAFLAAIPIFALPKELPGTLYNPRVSSEHTYW</sequence>
<feature type="transmembrane region" description="Helical" evidence="4">
    <location>
        <begin position="186"/>
        <end position="209"/>
    </location>
</feature>
<dbReference type="VEuPathDB" id="VectorBase:ISCP_037732"/>
<dbReference type="Pfam" id="PF03137">
    <property type="entry name" value="OATP"/>
    <property type="match status" value="1"/>
</dbReference>
<protein>
    <submittedName>
        <fullName evidence="6 7">Organic anion transporter, putative</fullName>
    </submittedName>
</protein>
<keyword evidence="2" id="KW-1015">Disulfide bond</keyword>
<feature type="transmembrane region" description="Helical" evidence="4">
    <location>
        <begin position="98"/>
        <end position="120"/>
    </location>
</feature>
<name>B7QJZ8_IXOSC</name>
<keyword evidence="4" id="KW-0472">Membrane</keyword>
<reference evidence="6 8" key="1">
    <citation type="submission" date="2008-03" db="EMBL/GenBank/DDBJ databases">
        <title>Annotation of Ixodes scapularis.</title>
        <authorList>
            <consortium name="Ixodes scapularis Genome Project Consortium"/>
            <person name="Caler E."/>
            <person name="Hannick L.I."/>
            <person name="Bidwell S."/>
            <person name="Joardar V."/>
            <person name="Thiagarajan M."/>
            <person name="Amedeo P."/>
            <person name="Galinsky K.J."/>
            <person name="Schobel S."/>
            <person name="Inman J."/>
            <person name="Hostetler J."/>
            <person name="Miller J."/>
            <person name="Hammond M."/>
            <person name="Megy K."/>
            <person name="Lawson D."/>
            <person name="Kodira C."/>
            <person name="Sutton G."/>
            <person name="Meyer J."/>
            <person name="Hill C.A."/>
            <person name="Birren B."/>
            <person name="Nene V."/>
            <person name="Collins F."/>
            <person name="Alarcon-Chaidez F."/>
            <person name="Wikel S."/>
            <person name="Strausberg R."/>
        </authorList>
    </citation>
    <scope>NUCLEOTIDE SEQUENCE [LARGE SCALE GENOMIC DNA]</scope>
    <source>
        <strain evidence="8">Wikel</strain>
        <strain evidence="6">Wikel colony</strain>
    </source>
</reference>
<feature type="domain" description="Major facilitator superfamily (MFS) profile" evidence="5">
    <location>
        <begin position="63"/>
        <end position="312"/>
    </location>
</feature>
<dbReference type="GO" id="GO:0015347">
    <property type="term" value="F:sodium-independent organic anion transmembrane transporter activity"/>
    <property type="evidence" value="ECO:0000318"/>
    <property type="project" value="GO_Central"/>
</dbReference>
<feature type="transmembrane region" description="Helical" evidence="4">
    <location>
        <begin position="221"/>
        <end position="245"/>
    </location>
</feature>
<dbReference type="EMBL" id="ABJB011003053">
    <property type="status" value="NOT_ANNOTATED_CDS"/>
    <property type="molecule type" value="Genomic_DNA"/>
</dbReference>
<evidence type="ECO:0000313" key="6">
    <source>
        <dbReference type="EMBL" id="EEC19170.1"/>
    </source>
</evidence>
<feature type="transmembrane region" description="Helical" evidence="4">
    <location>
        <begin position="266"/>
        <end position="291"/>
    </location>
</feature>
<dbReference type="EnsemblMetazoa" id="ISCW014499-RA">
    <property type="protein sequence ID" value="ISCW014499-PA"/>
    <property type="gene ID" value="ISCW014499"/>
</dbReference>
<dbReference type="PaxDb" id="6945-B7QJZ8"/>
<dbReference type="HOGENOM" id="CLU_008954_0_1_1"/>
<dbReference type="Gene3D" id="1.20.1250.20">
    <property type="entry name" value="MFS general substrate transporter like domains"/>
    <property type="match status" value="1"/>
</dbReference>
<reference evidence="7" key="2">
    <citation type="submission" date="2020-05" db="UniProtKB">
        <authorList>
            <consortium name="EnsemblMetazoa"/>
        </authorList>
    </citation>
    <scope>IDENTIFICATION</scope>
    <source>
        <strain evidence="7">wikel</strain>
    </source>
</reference>
<feature type="non-terminal residue" evidence="6">
    <location>
        <position position="312"/>
    </location>
</feature>
<evidence type="ECO:0000256" key="1">
    <source>
        <dbReference type="ARBA" id="ARBA00004141"/>
    </source>
</evidence>
<dbReference type="GO" id="GO:0016323">
    <property type="term" value="C:basolateral plasma membrane"/>
    <property type="evidence" value="ECO:0000318"/>
    <property type="project" value="GO_Central"/>
</dbReference>
<comment type="subcellular location">
    <subcellularLocation>
        <location evidence="1">Membrane</location>
        <topology evidence="1">Multi-pass membrane protein</topology>
    </subcellularLocation>
</comment>
<evidence type="ECO:0000256" key="4">
    <source>
        <dbReference type="SAM" id="Phobius"/>
    </source>
</evidence>
<keyword evidence="8" id="KW-1185">Reference proteome</keyword>
<accession>B7QJZ8</accession>
<dbReference type="SUPFAM" id="SSF103473">
    <property type="entry name" value="MFS general substrate transporter"/>
    <property type="match status" value="1"/>
</dbReference>
<evidence type="ECO:0000313" key="7">
    <source>
        <dbReference type="EnsemblMetazoa" id="ISCW014499-PA"/>
    </source>
</evidence>
<dbReference type="OrthoDB" id="5062115at2759"/>
<evidence type="ECO:0000259" key="5">
    <source>
        <dbReference type="PROSITE" id="PS50850"/>
    </source>
</evidence>
<evidence type="ECO:0000256" key="3">
    <source>
        <dbReference type="SAM" id="MobiDB-lite"/>
    </source>
</evidence>
<dbReference type="PANTHER" id="PTHR11388:SF100">
    <property type="entry name" value="SOLUTE CARRIER ORGANIC ANION TRANSPORTER FAMILY MEMBER 4A1"/>
    <property type="match status" value="1"/>
</dbReference>
<dbReference type="GO" id="GO:0043252">
    <property type="term" value="P:sodium-independent organic anion transport"/>
    <property type="evidence" value="ECO:0000318"/>
    <property type="project" value="GO_Central"/>
</dbReference>
<evidence type="ECO:0000313" key="8">
    <source>
        <dbReference type="Proteomes" id="UP000001555"/>
    </source>
</evidence>
<dbReference type="InterPro" id="IPR020846">
    <property type="entry name" value="MFS_dom"/>
</dbReference>
<proteinExistence type="predicted"/>
<feature type="transmembrane region" description="Helical" evidence="4">
    <location>
        <begin position="62"/>
        <end position="86"/>
    </location>
</feature>
<dbReference type="VEuPathDB" id="VectorBase:ISCI014499"/>
<dbReference type="EMBL" id="DS955774">
    <property type="protein sequence ID" value="EEC19170.1"/>
    <property type="molecule type" value="Genomic_DNA"/>
</dbReference>